<name>A0A4U5M8R0_STECR</name>
<feature type="compositionally biased region" description="Polar residues" evidence="1">
    <location>
        <begin position="227"/>
        <end position="261"/>
    </location>
</feature>
<reference evidence="3 4" key="2">
    <citation type="journal article" date="2019" name="G3 (Bethesda)">
        <title>Hybrid Assembly of the Genome of the Entomopathogenic Nematode Steinernema carpocapsae Identifies the X-Chromosome.</title>
        <authorList>
            <person name="Serra L."/>
            <person name="Macchietto M."/>
            <person name="Macias-Munoz A."/>
            <person name="McGill C.J."/>
            <person name="Rodriguez I.M."/>
            <person name="Rodriguez B."/>
            <person name="Murad R."/>
            <person name="Mortazavi A."/>
        </authorList>
    </citation>
    <scope>NUCLEOTIDE SEQUENCE [LARGE SCALE GENOMIC DNA]</scope>
    <source>
        <strain evidence="3 4">ALL</strain>
    </source>
</reference>
<keyword evidence="2" id="KW-0472">Membrane</keyword>
<feature type="transmembrane region" description="Helical" evidence="2">
    <location>
        <begin position="48"/>
        <end position="71"/>
    </location>
</feature>
<dbReference type="Proteomes" id="UP000298663">
    <property type="component" value="Unassembled WGS sequence"/>
</dbReference>
<accession>A0A4U5M8R0</accession>
<organism evidence="3 4">
    <name type="scientific">Steinernema carpocapsae</name>
    <name type="common">Entomopathogenic nematode</name>
    <dbReference type="NCBI Taxonomy" id="34508"/>
    <lineage>
        <taxon>Eukaryota</taxon>
        <taxon>Metazoa</taxon>
        <taxon>Ecdysozoa</taxon>
        <taxon>Nematoda</taxon>
        <taxon>Chromadorea</taxon>
        <taxon>Rhabditida</taxon>
        <taxon>Tylenchina</taxon>
        <taxon>Panagrolaimomorpha</taxon>
        <taxon>Strongyloidoidea</taxon>
        <taxon>Steinernematidae</taxon>
        <taxon>Steinernema</taxon>
    </lineage>
</organism>
<evidence type="ECO:0000313" key="3">
    <source>
        <dbReference type="EMBL" id="TKR65359.1"/>
    </source>
</evidence>
<comment type="caution">
    <text evidence="3">The sequence shown here is derived from an EMBL/GenBank/DDBJ whole genome shotgun (WGS) entry which is preliminary data.</text>
</comment>
<evidence type="ECO:0000256" key="1">
    <source>
        <dbReference type="SAM" id="MobiDB-lite"/>
    </source>
</evidence>
<keyword evidence="2" id="KW-1133">Transmembrane helix</keyword>
<dbReference type="EMBL" id="AZBU02000009">
    <property type="protein sequence ID" value="TKR65359.1"/>
    <property type="molecule type" value="Genomic_DNA"/>
</dbReference>
<keyword evidence="2" id="KW-0812">Transmembrane</keyword>
<sequence length="304" mass="33515">MQKYRELFCLAKCLSETLHFRSVRSSSGAVGRVFDLLSFRSNMNQSWYLVYAMMYISTAAALLTSCTGAKIKKNRKDTKKSTPSKNATTFAPPPVAVTHVTTAEKPLEARKQPLNASLKGFNHSAKASVKKSTKESLSQKNRKSATKKEELQSTQKASSNERISQKASKRSNQASDKSDENDGTSHGKTTPKSDEKKMEEPPTERDLRSEYTMTSEEANADFPPLQKPTSAPTQSSTLRPASVKASSMNQPSAKTLIQPNSDFVHRPKSDFAKCSKISESTYKSRLIKVTCEQPTQASLASAEE</sequence>
<feature type="region of interest" description="Disordered" evidence="1">
    <location>
        <begin position="72"/>
        <end position="97"/>
    </location>
</feature>
<feature type="region of interest" description="Disordered" evidence="1">
    <location>
        <begin position="114"/>
        <end position="267"/>
    </location>
</feature>
<keyword evidence="4" id="KW-1185">Reference proteome</keyword>
<gene>
    <name evidence="3" type="ORF">L596_025773</name>
</gene>
<proteinExistence type="predicted"/>
<feature type="compositionally biased region" description="Polar residues" evidence="1">
    <location>
        <begin position="152"/>
        <end position="175"/>
    </location>
</feature>
<reference evidence="3 4" key="1">
    <citation type="journal article" date="2015" name="Genome Biol.">
        <title>Comparative genomics of Steinernema reveals deeply conserved gene regulatory networks.</title>
        <authorList>
            <person name="Dillman A.R."/>
            <person name="Macchietto M."/>
            <person name="Porter C.F."/>
            <person name="Rogers A."/>
            <person name="Williams B."/>
            <person name="Antoshechkin I."/>
            <person name="Lee M.M."/>
            <person name="Goodwin Z."/>
            <person name="Lu X."/>
            <person name="Lewis E.E."/>
            <person name="Goodrich-Blair H."/>
            <person name="Stock S.P."/>
            <person name="Adams B.J."/>
            <person name="Sternberg P.W."/>
            <person name="Mortazavi A."/>
        </authorList>
    </citation>
    <scope>NUCLEOTIDE SEQUENCE [LARGE SCALE GENOMIC DNA]</scope>
    <source>
        <strain evidence="3 4">ALL</strain>
    </source>
</reference>
<evidence type="ECO:0000313" key="4">
    <source>
        <dbReference type="Proteomes" id="UP000298663"/>
    </source>
</evidence>
<protein>
    <submittedName>
        <fullName evidence="3">Uncharacterized protein</fullName>
    </submittedName>
</protein>
<feature type="compositionally biased region" description="Basic and acidic residues" evidence="1">
    <location>
        <begin position="176"/>
        <end position="209"/>
    </location>
</feature>
<evidence type="ECO:0000256" key="2">
    <source>
        <dbReference type="SAM" id="Phobius"/>
    </source>
</evidence>
<dbReference type="AlphaFoldDB" id="A0A4U5M8R0"/>